<dbReference type="AlphaFoldDB" id="A0AAW1KTS8"/>
<gene>
    <name evidence="1" type="ORF">RND81_05G013900</name>
</gene>
<reference evidence="1" key="1">
    <citation type="submission" date="2024-03" db="EMBL/GenBank/DDBJ databases">
        <title>WGS assembly of Saponaria officinalis var. Norfolk2.</title>
        <authorList>
            <person name="Jenkins J."/>
            <person name="Shu S."/>
            <person name="Grimwood J."/>
            <person name="Barry K."/>
            <person name="Goodstein D."/>
            <person name="Schmutz J."/>
            <person name="Leebens-Mack J."/>
            <person name="Osbourn A."/>
        </authorList>
    </citation>
    <scope>NUCLEOTIDE SEQUENCE [LARGE SCALE GENOMIC DNA]</scope>
    <source>
        <strain evidence="1">JIC</strain>
    </source>
</reference>
<protein>
    <submittedName>
        <fullName evidence="1">Uncharacterized protein</fullName>
    </submittedName>
</protein>
<dbReference type="EMBL" id="JBDFQZ010000005">
    <property type="protein sequence ID" value="KAK9723630.1"/>
    <property type="molecule type" value="Genomic_DNA"/>
</dbReference>
<comment type="caution">
    <text evidence="1">The sequence shown here is derived from an EMBL/GenBank/DDBJ whole genome shotgun (WGS) entry which is preliminary data.</text>
</comment>
<proteinExistence type="predicted"/>
<evidence type="ECO:0000313" key="1">
    <source>
        <dbReference type="EMBL" id="KAK9723630.1"/>
    </source>
</evidence>
<organism evidence="1 2">
    <name type="scientific">Saponaria officinalis</name>
    <name type="common">Common soapwort</name>
    <name type="synonym">Lychnis saponaria</name>
    <dbReference type="NCBI Taxonomy" id="3572"/>
    <lineage>
        <taxon>Eukaryota</taxon>
        <taxon>Viridiplantae</taxon>
        <taxon>Streptophyta</taxon>
        <taxon>Embryophyta</taxon>
        <taxon>Tracheophyta</taxon>
        <taxon>Spermatophyta</taxon>
        <taxon>Magnoliopsida</taxon>
        <taxon>eudicotyledons</taxon>
        <taxon>Gunneridae</taxon>
        <taxon>Pentapetalae</taxon>
        <taxon>Caryophyllales</taxon>
        <taxon>Caryophyllaceae</taxon>
        <taxon>Caryophylleae</taxon>
        <taxon>Saponaria</taxon>
    </lineage>
</organism>
<name>A0AAW1KTS8_SAPOF</name>
<keyword evidence="2" id="KW-1185">Reference proteome</keyword>
<accession>A0AAW1KTS8</accession>
<dbReference type="Proteomes" id="UP001443914">
    <property type="component" value="Unassembled WGS sequence"/>
</dbReference>
<evidence type="ECO:0000313" key="2">
    <source>
        <dbReference type="Proteomes" id="UP001443914"/>
    </source>
</evidence>
<sequence length="104" mass="11911">MKSGVRPTFWGMSFEKWINTPSSEHLYRRQAKSQCRPSSLEISSFENVKPGINPLFLSQNMAQKLKIIQHQIKNRHQKKIPSIQANATSLSANKFELQTARGNI</sequence>